<evidence type="ECO:0000313" key="1">
    <source>
        <dbReference type="Proteomes" id="UP000790787"/>
    </source>
</evidence>
<name>A0AC58STA1_TOBAC</name>
<dbReference type="RefSeq" id="XP_075088209.1">
    <property type="nucleotide sequence ID" value="XM_075232108.1"/>
</dbReference>
<accession>A0AC58STA1</accession>
<proteinExistence type="predicted"/>
<sequence length="1392" mass="152463">MVGMMSPISRERIASLLSAAKFASDVPSKLHSLRRLNNELAGADSQLLSEFLPSLLDLVSDRFSPVRKLTADLVIIFQLSSFSLYTWHALLVLSYPVQFSELNKQASVCKACFAIYWISQLHIMRRQIEKMHYLFRMVGYIGFKHGEFIPDIVPVLISALKDDMPAVARQAITCGIDIFRCTLVKVAIQGLFSSELDDSLESAWAWVLKFREEIYAMAFQPASDGRRLLALKFVESVVLLYTPNPSVSSEPPPALDIEGKFEQFNVSWLRGGHPILNVGDLSVEASQSLGLLLDQLRFPAVKSITNLMIIVLINCLSAIATKRPAFYGRILPVLLSLNPSSSDGNAKHVSGVYHALKNAFVSCLNCTHPGAAPWRDRLEGALREKRAGVQAEPVVSHDSQNNGHIELKDVSSIPEESKPSVKASDSGQSIAGTKRSGVEDNAELVDDNLSKKRMRSAPIVLKEPKQELSANQERVSTGGSTTTRPDGDNVHLQPLVAMFGTLVAQGEKAAASLDILISSISADLLADVVMANMRNLPSNQPKVDDDEEPPLKPEIESDFKQLSSLLSDVVSQSSMLAEKDEKDAQNLVFIEPELQQIKEGDEHLDSVTTNVTSDALNYASEQAPEYVTEPLSSKSTPLLMENDVSPMQSDVADIENNEDFIPGLDSVVRKDVSSELVVVSSVDPTELEDGSQEQGSSLVRSSLEVVPSISTDRSEELSPKAAVTDVTSVNSSTAASVGLSPQLLLPKISAPVIHLPDEQKDNIQKSAFTRVIDAYKQVTVAGGSQTRFSLLAYLGVEFSSELNPWKFLQTHILSDYMNHEGHKLTLRVLYRLYGRAEEDQDFISSTAAASVYETFLLTVAETLRDSFPASDKSLSRLLGEAPHLPNSVLKLLESFCCPGSSEKDEKDLHSGDRVTQGLSTVWNLILMRPPMREACLRIALQSAVHHLEEVRMKAIRLVANKLYPLTSISQQIEHFANEMLMSVSTVDHKADSNGDGSSPALQKDSASEKPTEEGPSFSITTKDVSSDTLQSSTAGSISPFSIAEGQRCMSLYFALCTKKHSLFGQIFVVYSRASEAVQQAIHQQIHMLVRTIGSSSELLEIISDPPSGSEKLLMQVLQTLTEGTVPSLQLITTIRKLYETKVKDVELLIMILPFLSKDEVLLLFPHVVNVPLDKFQGALSRILQGSAHSGPVLTPAEALIAIHRIDPEREGIPLKKVTDACNACFEQRQTFTHQVLAKVLNQLVEQIPLPLLFMRTVIQAIGAFPSLVDFIMEILSRLVSKQIWKYPKLWVGFVKCALLTKPQSFGVLLQLPPAQLENALSRTPGLRAPLVAHANQPHIKSSLPRSVLTVLGIESDAQGSSQAPPNQSQTGDMGNSDKEALTEKSRESSIAS</sequence>
<reference evidence="2" key="2">
    <citation type="submission" date="2025-08" db="UniProtKB">
        <authorList>
            <consortium name="RefSeq"/>
        </authorList>
    </citation>
    <scope>IDENTIFICATION</scope>
    <source>
        <tissue evidence="2">Leaf</tissue>
    </source>
</reference>
<reference evidence="1" key="1">
    <citation type="journal article" date="2014" name="Nat. Commun.">
        <title>The tobacco genome sequence and its comparison with those of tomato and potato.</title>
        <authorList>
            <person name="Sierro N."/>
            <person name="Battey J.N."/>
            <person name="Ouadi S."/>
            <person name="Bakaher N."/>
            <person name="Bovet L."/>
            <person name="Willig A."/>
            <person name="Goepfert S."/>
            <person name="Peitsch M.C."/>
            <person name="Ivanov N.V."/>
        </authorList>
    </citation>
    <scope>NUCLEOTIDE SEQUENCE [LARGE SCALE GENOMIC DNA]</scope>
</reference>
<protein>
    <submittedName>
        <fullName evidence="2">Uncharacterized protein LOC107816280 isoform X1</fullName>
    </submittedName>
</protein>
<dbReference type="Proteomes" id="UP000790787">
    <property type="component" value="Chromosome 2"/>
</dbReference>
<keyword evidence="1" id="KW-1185">Reference proteome</keyword>
<organism evidence="1 2">
    <name type="scientific">Nicotiana tabacum</name>
    <name type="common">Common tobacco</name>
    <dbReference type="NCBI Taxonomy" id="4097"/>
    <lineage>
        <taxon>Eukaryota</taxon>
        <taxon>Viridiplantae</taxon>
        <taxon>Streptophyta</taxon>
        <taxon>Embryophyta</taxon>
        <taxon>Tracheophyta</taxon>
        <taxon>Spermatophyta</taxon>
        <taxon>Magnoliopsida</taxon>
        <taxon>eudicotyledons</taxon>
        <taxon>Gunneridae</taxon>
        <taxon>Pentapetalae</taxon>
        <taxon>asterids</taxon>
        <taxon>lamiids</taxon>
        <taxon>Solanales</taxon>
        <taxon>Solanaceae</taxon>
        <taxon>Nicotianoideae</taxon>
        <taxon>Nicotianeae</taxon>
        <taxon>Nicotiana</taxon>
    </lineage>
</organism>
<gene>
    <name evidence="2" type="primary">LOC107816280</name>
</gene>
<evidence type="ECO:0000313" key="2">
    <source>
        <dbReference type="RefSeq" id="XP_075088209.1"/>
    </source>
</evidence>